<accession>A0ABD2J816</accession>
<evidence type="ECO:0000313" key="2">
    <source>
        <dbReference type="Proteomes" id="UP001620645"/>
    </source>
</evidence>
<protein>
    <submittedName>
        <fullName evidence="1">Uncharacterized protein</fullName>
    </submittedName>
</protein>
<proteinExistence type="predicted"/>
<dbReference type="EMBL" id="JBICCN010000191">
    <property type="protein sequence ID" value="KAL3086717.1"/>
    <property type="molecule type" value="Genomic_DNA"/>
</dbReference>
<evidence type="ECO:0000313" key="1">
    <source>
        <dbReference type="EMBL" id="KAL3086717.1"/>
    </source>
</evidence>
<organism evidence="1 2">
    <name type="scientific">Heterodera schachtii</name>
    <name type="common">Sugarbeet cyst nematode worm</name>
    <name type="synonym">Tylenchus schachtii</name>
    <dbReference type="NCBI Taxonomy" id="97005"/>
    <lineage>
        <taxon>Eukaryota</taxon>
        <taxon>Metazoa</taxon>
        <taxon>Ecdysozoa</taxon>
        <taxon>Nematoda</taxon>
        <taxon>Chromadorea</taxon>
        <taxon>Rhabditida</taxon>
        <taxon>Tylenchina</taxon>
        <taxon>Tylenchomorpha</taxon>
        <taxon>Tylenchoidea</taxon>
        <taxon>Heteroderidae</taxon>
        <taxon>Heteroderinae</taxon>
        <taxon>Heterodera</taxon>
    </lineage>
</organism>
<dbReference type="Proteomes" id="UP001620645">
    <property type="component" value="Unassembled WGS sequence"/>
</dbReference>
<dbReference type="AlphaFoldDB" id="A0ABD2J816"/>
<name>A0ABD2J816_HETSC</name>
<sequence length="70" mass="8038">MKKKSPEGKENILKEVRECVEQYKHFYLLDEEFALCKTGGGPPTFQAELTAFLRQKHLIAVALGKWAQDE</sequence>
<keyword evidence="2" id="KW-1185">Reference proteome</keyword>
<comment type="caution">
    <text evidence="1">The sequence shown here is derived from an EMBL/GenBank/DDBJ whole genome shotgun (WGS) entry which is preliminary data.</text>
</comment>
<gene>
    <name evidence="1" type="ORF">niasHS_009054</name>
</gene>
<reference evidence="1 2" key="1">
    <citation type="submission" date="2024-10" db="EMBL/GenBank/DDBJ databases">
        <authorList>
            <person name="Kim D."/>
        </authorList>
    </citation>
    <scope>NUCLEOTIDE SEQUENCE [LARGE SCALE GENOMIC DNA]</scope>
    <source>
        <strain evidence="1">Taebaek</strain>
    </source>
</reference>